<feature type="transmembrane region" description="Helical" evidence="6">
    <location>
        <begin position="110"/>
        <end position="129"/>
    </location>
</feature>
<keyword evidence="3 6" id="KW-1133">Transmembrane helix</keyword>
<reference evidence="8 9" key="1">
    <citation type="submission" date="2012-02" db="EMBL/GenBank/DDBJ databases">
        <title>The Genome Sequence of Bacteroides finegoldii CL09T03C10.</title>
        <authorList>
            <consortium name="The Broad Institute Genome Sequencing Platform"/>
            <person name="Earl A."/>
            <person name="Ward D."/>
            <person name="Feldgarden M."/>
            <person name="Gevers D."/>
            <person name="Zitomersky N.L."/>
            <person name="Coyne M.J."/>
            <person name="Comstock L.E."/>
            <person name="Young S.K."/>
            <person name="Zeng Q."/>
            <person name="Gargeya S."/>
            <person name="Fitzgerald M."/>
            <person name="Haas B."/>
            <person name="Abouelleil A."/>
            <person name="Alvarado L."/>
            <person name="Arachchi H.M."/>
            <person name="Berlin A."/>
            <person name="Chapman S.B."/>
            <person name="Gearin G."/>
            <person name="Goldberg J."/>
            <person name="Griggs A."/>
            <person name="Gujja S."/>
            <person name="Hansen M."/>
            <person name="Heiman D."/>
            <person name="Howarth C."/>
            <person name="Larimer J."/>
            <person name="Lui A."/>
            <person name="MacDonald P.J.P."/>
            <person name="McCowen C."/>
            <person name="Montmayeur A."/>
            <person name="Murphy C."/>
            <person name="Neiman D."/>
            <person name="Pearson M."/>
            <person name="Priest M."/>
            <person name="Roberts A."/>
            <person name="Saif S."/>
            <person name="Shea T."/>
            <person name="Sisk P."/>
            <person name="Stolte C."/>
            <person name="Sykes S."/>
            <person name="Wortman J."/>
            <person name="Nusbaum C."/>
            <person name="Birren B."/>
        </authorList>
    </citation>
    <scope>NUCLEOTIDE SEQUENCE [LARGE SCALE GENOMIC DNA]</scope>
    <source>
        <strain evidence="8 9">CL09T03C10</strain>
    </source>
</reference>
<dbReference type="Gene3D" id="1.25.40.10">
    <property type="entry name" value="Tetratricopeptide repeat domain"/>
    <property type="match status" value="1"/>
</dbReference>
<dbReference type="RefSeq" id="WP_007767109.1">
    <property type="nucleotide sequence ID" value="NZ_AKBZ01000006.1"/>
</dbReference>
<dbReference type="AlphaFoldDB" id="K5BRK1"/>
<dbReference type="InterPro" id="IPR007016">
    <property type="entry name" value="O-antigen_ligase-rel_domated"/>
</dbReference>
<dbReference type="Pfam" id="PF04932">
    <property type="entry name" value="Wzy_C"/>
    <property type="match status" value="1"/>
</dbReference>
<dbReference type="InterPro" id="IPR019734">
    <property type="entry name" value="TPR_rpt"/>
</dbReference>
<dbReference type="SMART" id="SM00028">
    <property type="entry name" value="TPR"/>
    <property type="match status" value="1"/>
</dbReference>
<feature type="transmembrane region" description="Helical" evidence="6">
    <location>
        <begin position="39"/>
        <end position="55"/>
    </location>
</feature>
<sequence length="557" mass="63933">MKMVFKSGNRSAAYLFFGAVFLIEPVVEIWFPIELFRLPFLYSIIGVFVWIYWHYRDKNSELNISWIDILLFVLIIYNIADIWNYDFFVKLSVGVVIYLLAKKAADESKVAYVLTASGCLQFFLILMQFCDCIPSNHSLFRLTGSFENPGPLGGFMAVSLIATLSNNKYSNKRLKMLCVVFLIIGVFLSNSRAAWLAVLIASLYMVMQFMSVRFRIQVILVLLLMIFAGVFSLTLYKTKSAKGRIEIWKVCCVMITDSPLTGKGVGSFQREYMNYQSHYIQQNHSLSQNKLLGNNKYAFNEYLHIACEQGFIGLLIILIILILLYQKYIGQSSVLFPCFIAFFVFSSFSYPGDVFLLYSAFALLLGALSVNVCPIRICNLAKVNCCLCLIGGVLVGLLGYKWMNREGMEREFNRFLYGDDYKGADYISQHYSSVKNSADFIFRYAYTLYLKGEYELALPIMKQAIFLYPTTDKYCDLGNIYKSLGNLEFAEKTYKKAIELLPHFIYPRYCLFLLYKENGKQDVTGQVAQDILDMVPKKDNEEIREIKAIVGSYLRNN</sequence>
<organism evidence="8 9">
    <name type="scientific">Bacteroides finegoldii CL09T03C10</name>
    <dbReference type="NCBI Taxonomy" id="997888"/>
    <lineage>
        <taxon>Bacteria</taxon>
        <taxon>Pseudomonadati</taxon>
        <taxon>Bacteroidota</taxon>
        <taxon>Bacteroidia</taxon>
        <taxon>Bacteroidales</taxon>
        <taxon>Bacteroidaceae</taxon>
        <taxon>Bacteroides</taxon>
    </lineage>
</organism>
<evidence type="ECO:0000256" key="5">
    <source>
        <dbReference type="PROSITE-ProRule" id="PRU00339"/>
    </source>
</evidence>
<protein>
    <recommendedName>
        <fullName evidence="7">O-antigen ligase-related domain-containing protein</fullName>
    </recommendedName>
</protein>
<feature type="transmembrane region" description="Helical" evidence="6">
    <location>
        <begin position="12"/>
        <end position="33"/>
    </location>
</feature>
<evidence type="ECO:0000259" key="7">
    <source>
        <dbReference type="Pfam" id="PF04932"/>
    </source>
</evidence>
<comment type="subcellular location">
    <subcellularLocation>
        <location evidence="1">Membrane</location>
        <topology evidence="1">Multi-pass membrane protein</topology>
    </subcellularLocation>
</comment>
<dbReference type="Proteomes" id="UP000007995">
    <property type="component" value="Unassembled WGS sequence"/>
</dbReference>
<feature type="transmembrane region" description="Helical" evidence="6">
    <location>
        <begin position="216"/>
        <end position="236"/>
    </location>
</feature>
<evidence type="ECO:0000256" key="3">
    <source>
        <dbReference type="ARBA" id="ARBA00022989"/>
    </source>
</evidence>
<dbReference type="Pfam" id="PF00515">
    <property type="entry name" value="TPR_1"/>
    <property type="match status" value="1"/>
</dbReference>
<gene>
    <name evidence="8" type="ORF">HMPREF1057_03935</name>
</gene>
<comment type="caution">
    <text evidence="8">The sequence shown here is derived from an EMBL/GenBank/DDBJ whole genome shotgun (WGS) entry which is preliminary data.</text>
</comment>
<feature type="transmembrane region" description="Helical" evidence="6">
    <location>
        <begin position="302"/>
        <end position="322"/>
    </location>
</feature>
<dbReference type="SUPFAM" id="SSF48452">
    <property type="entry name" value="TPR-like"/>
    <property type="match status" value="1"/>
</dbReference>
<feature type="domain" description="O-antigen ligase-related" evidence="7">
    <location>
        <begin position="178"/>
        <end position="318"/>
    </location>
</feature>
<name>K5BRK1_9BACE</name>
<dbReference type="InterPro" id="IPR051533">
    <property type="entry name" value="WaaL-like"/>
</dbReference>
<feature type="transmembrane region" description="Helical" evidence="6">
    <location>
        <begin position="177"/>
        <end position="204"/>
    </location>
</feature>
<proteinExistence type="predicted"/>
<dbReference type="InterPro" id="IPR011990">
    <property type="entry name" value="TPR-like_helical_dom_sf"/>
</dbReference>
<accession>K5BRK1</accession>
<evidence type="ECO:0000256" key="2">
    <source>
        <dbReference type="ARBA" id="ARBA00022692"/>
    </source>
</evidence>
<feature type="transmembrane region" description="Helical" evidence="6">
    <location>
        <begin position="355"/>
        <end position="375"/>
    </location>
</feature>
<dbReference type="GO" id="GO:0016020">
    <property type="term" value="C:membrane"/>
    <property type="evidence" value="ECO:0007669"/>
    <property type="project" value="UniProtKB-SubCell"/>
</dbReference>
<evidence type="ECO:0000256" key="4">
    <source>
        <dbReference type="ARBA" id="ARBA00023136"/>
    </source>
</evidence>
<evidence type="ECO:0000313" key="8">
    <source>
        <dbReference type="EMBL" id="EKJ89182.1"/>
    </source>
</evidence>
<keyword evidence="4 6" id="KW-0472">Membrane</keyword>
<dbReference type="PANTHER" id="PTHR37422:SF13">
    <property type="entry name" value="LIPOPOLYSACCHARIDE BIOSYNTHESIS PROTEIN PA4999-RELATED"/>
    <property type="match status" value="1"/>
</dbReference>
<dbReference type="HOGENOM" id="CLU_030792_0_0_10"/>
<feature type="transmembrane region" description="Helical" evidence="6">
    <location>
        <begin position="381"/>
        <end position="400"/>
    </location>
</feature>
<dbReference type="PANTHER" id="PTHR37422">
    <property type="entry name" value="TEICHURONIC ACID BIOSYNTHESIS PROTEIN TUAE"/>
    <property type="match status" value="1"/>
</dbReference>
<feature type="repeat" description="TPR" evidence="5">
    <location>
        <begin position="471"/>
        <end position="504"/>
    </location>
</feature>
<dbReference type="PROSITE" id="PS50005">
    <property type="entry name" value="TPR"/>
    <property type="match status" value="1"/>
</dbReference>
<dbReference type="OrthoDB" id="1454576at2"/>
<dbReference type="EMBL" id="AGXW01000014">
    <property type="protein sequence ID" value="EKJ89182.1"/>
    <property type="molecule type" value="Genomic_DNA"/>
</dbReference>
<evidence type="ECO:0000256" key="6">
    <source>
        <dbReference type="SAM" id="Phobius"/>
    </source>
</evidence>
<keyword evidence="2 6" id="KW-0812">Transmembrane</keyword>
<keyword evidence="5" id="KW-0802">TPR repeat</keyword>
<feature type="transmembrane region" description="Helical" evidence="6">
    <location>
        <begin position="62"/>
        <end position="79"/>
    </location>
</feature>
<evidence type="ECO:0000313" key="9">
    <source>
        <dbReference type="Proteomes" id="UP000007995"/>
    </source>
</evidence>
<evidence type="ECO:0000256" key="1">
    <source>
        <dbReference type="ARBA" id="ARBA00004141"/>
    </source>
</evidence>